<proteinExistence type="predicted"/>
<organism evidence="1 2">
    <name type="scientific">Amycolatopsis silviterrae</name>
    <dbReference type="NCBI Taxonomy" id="1656914"/>
    <lineage>
        <taxon>Bacteria</taxon>
        <taxon>Bacillati</taxon>
        <taxon>Actinomycetota</taxon>
        <taxon>Actinomycetes</taxon>
        <taxon>Pseudonocardiales</taxon>
        <taxon>Pseudonocardiaceae</taxon>
        <taxon>Amycolatopsis</taxon>
    </lineage>
</organism>
<accession>A0ABW5HAL1</accession>
<protein>
    <submittedName>
        <fullName evidence="1">Uncharacterized protein</fullName>
    </submittedName>
</protein>
<dbReference type="EMBL" id="JBHUKS010000016">
    <property type="protein sequence ID" value="MFD2470291.1"/>
    <property type="molecule type" value="Genomic_DNA"/>
</dbReference>
<reference evidence="2" key="1">
    <citation type="journal article" date="2019" name="Int. J. Syst. Evol. Microbiol.">
        <title>The Global Catalogue of Microorganisms (GCM) 10K type strain sequencing project: providing services to taxonomists for standard genome sequencing and annotation.</title>
        <authorList>
            <consortium name="The Broad Institute Genomics Platform"/>
            <consortium name="The Broad Institute Genome Sequencing Center for Infectious Disease"/>
            <person name="Wu L."/>
            <person name="Ma J."/>
        </authorList>
    </citation>
    <scope>NUCLEOTIDE SEQUENCE [LARGE SCALE GENOMIC DNA]</scope>
    <source>
        <strain evidence="2">CGMCC 4.7641</strain>
    </source>
</reference>
<evidence type="ECO:0000313" key="2">
    <source>
        <dbReference type="Proteomes" id="UP001597483"/>
    </source>
</evidence>
<name>A0ABW5HAL1_9PSEU</name>
<evidence type="ECO:0000313" key="1">
    <source>
        <dbReference type="EMBL" id="MFD2470291.1"/>
    </source>
</evidence>
<dbReference type="RefSeq" id="WP_378307404.1">
    <property type="nucleotide sequence ID" value="NZ_JBHUKS010000016.1"/>
</dbReference>
<dbReference type="Proteomes" id="UP001597483">
    <property type="component" value="Unassembled WGS sequence"/>
</dbReference>
<sequence length="67" mass="7260">MPRITGPQMALYDAFEFREPDTVAPRIEPLVLDVEGAKIGFATYAAFTASRRRDVARSAAATTDGCP</sequence>
<comment type="caution">
    <text evidence="1">The sequence shown here is derived from an EMBL/GenBank/DDBJ whole genome shotgun (WGS) entry which is preliminary data.</text>
</comment>
<gene>
    <name evidence="1" type="ORF">ACFSVL_23085</name>
</gene>
<keyword evidence="2" id="KW-1185">Reference proteome</keyword>